<reference evidence="1" key="1">
    <citation type="submission" date="2022-04" db="EMBL/GenBank/DDBJ databases">
        <title>Genome of the entomopathogenic fungus Entomophthora muscae.</title>
        <authorList>
            <person name="Elya C."/>
            <person name="Lovett B.R."/>
            <person name="Lee E."/>
            <person name="Macias A.M."/>
            <person name="Hajek A.E."/>
            <person name="De Bivort B.L."/>
            <person name="Kasson M.T."/>
            <person name="De Fine Licht H.H."/>
            <person name="Stajich J.E."/>
        </authorList>
    </citation>
    <scope>NUCLEOTIDE SEQUENCE</scope>
    <source>
        <strain evidence="1">Berkeley</strain>
    </source>
</reference>
<keyword evidence="2" id="KW-1185">Reference proteome</keyword>
<organism evidence="1 2">
    <name type="scientific">Entomophthora muscae</name>
    <dbReference type="NCBI Taxonomy" id="34485"/>
    <lineage>
        <taxon>Eukaryota</taxon>
        <taxon>Fungi</taxon>
        <taxon>Fungi incertae sedis</taxon>
        <taxon>Zoopagomycota</taxon>
        <taxon>Entomophthoromycotina</taxon>
        <taxon>Entomophthoromycetes</taxon>
        <taxon>Entomophthorales</taxon>
        <taxon>Entomophthoraceae</taxon>
        <taxon>Entomophthora</taxon>
    </lineage>
</organism>
<proteinExistence type="predicted"/>
<sequence>MAPYGRQIRPIVFYGQQLVVRIDNSFPLETWAQEWDSNPDPGLLQTAGPMDQGPARLHFPDIEPLKAEAPARSQRQNTSTGFIMMVPKEELLELPNRGRESCSVNFMNLKSSWVTNQIQLPKEKPGFGPNPVTTAQNQVTDLDVLTNERTPS</sequence>
<protein>
    <submittedName>
        <fullName evidence="1">Uncharacterized protein</fullName>
    </submittedName>
</protein>
<name>A0ACC2U0X7_9FUNG</name>
<dbReference type="EMBL" id="QTSX02001537">
    <property type="protein sequence ID" value="KAJ9080633.1"/>
    <property type="molecule type" value="Genomic_DNA"/>
</dbReference>
<gene>
    <name evidence="1" type="ORF">DSO57_1022906</name>
</gene>
<accession>A0ACC2U0X7</accession>
<dbReference type="Proteomes" id="UP001165960">
    <property type="component" value="Unassembled WGS sequence"/>
</dbReference>
<comment type="caution">
    <text evidence="1">The sequence shown here is derived from an EMBL/GenBank/DDBJ whole genome shotgun (WGS) entry which is preliminary data.</text>
</comment>
<evidence type="ECO:0000313" key="1">
    <source>
        <dbReference type="EMBL" id="KAJ9080633.1"/>
    </source>
</evidence>
<evidence type="ECO:0000313" key="2">
    <source>
        <dbReference type="Proteomes" id="UP001165960"/>
    </source>
</evidence>